<accession>A0A383DHP7</accession>
<protein>
    <recommendedName>
        <fullName evidence="2">Zinc finger CHCC-type domain-containing protein</fullName>
    </recommendedName>
</protein>
<dbReference type="EMBL" id="UINC01216971">
    <property type="protein sequence ID" value="SVE43358.1"/>
    <property type="molecule type" value="Genomic_DNA"/>
</dbReference>
<dbReference type="Pfam" id="PF10276">
    <property type="entry name" value="zf-CHCC"/>
    <property type="match status" value="1"/>
</dbReference>
<feature type="domain" description="Zinc finger CHCC-type" evidence="2">
    <location>
        <begin position="15"/>
        <end position="60"/>
    </location>
</feature>
<organism evidence="3">
    <name type="scientific">marine metagenome</name>
    <dbReference type="NCBI Taxonomy" id="408172"/>
    <lineage>
        <taxon>unclassified sequences</taxon>
        <taxon>metagenomes</taxon>
        <taxon>ecological metagenomes</taxon>
    </lineage>
</organism>
<feature type="compositionally biased region" description="Gly residues" evidence="1">
    <location>
        <begin position="20"/>
        <end position="35"/>
    </location>
</feature>
<name>A0A383DHP7_9ZZZZ</name>
<sequence length="71" mass="7479">MTIEAPETVEVEKTEVRCDGGSGGTSQNSSGGGDPLGHPTVFLNMGAKGWVECPYCDRKFVLKDSASAHVH</sequence>
<evidence type="ECO:0000313" key="3">
    <source>
        <dbReference type="EMBL" id="SVE43358.1"/>
    </source>
</evidence>
<dbReference type="AlphaFoldDB" id="A0A383DHP7"/>
<dbReference type="InterPro" id="IPR019401">
    <property type="entry name" value="Znf_CHCC"/>
</dbReference>
<evidence type="ECO:0000259" key="2">
    <source>
        <dbReference type="Pfam" id="PF10276"/>
    </source>
</evidence>
<evidence type="ECO:0000256" key="1">
    <source>
        <dbReference type="SAM" id="MobiDB-lite"/>
    </source>
</evidence>
<proteinExistence type="predicted"/>
<reference evidence="3" key="1">
    <citation type="submission" date="2018-05" db="EMBL/GenBank/DDBJ databases">
        <authorList>
            <person name="Lanie J.A."/>
            <person name="Ng W.-L."/>
            <person name="Kazmierczak K.M."/>
            <person name="Andrzejewski T.M."/>
            <person name="Davidsen T.M."/>
            <person name="Wayne K.J."/>
            <person name="Tettelin H."/>
            <person name="Glass J.I."/>
            <person name="Rusch D."/>
            <person name="Podicherti R."/>
            <person name="Tsui H.-C.T."/>
            <person name="Winkler M.E."/>
        </authorList>
    </citation>
    <scope>NUCLEOTIDE SEQUENCE</scope>
</reference>
<gene>
    <name evidence="3" type="ORF">METZ01_LOCUS496212</name>
</gene>
<dbReference type="Gene3D" id="2.60.260.40">
    <property type="entry name" value="q5lls5 like domains"/>
    <property type="match status" value="1"/>
</dbReference>
<feature type="region of interest" description="Disordered" evidence="1">
    <location>
        <begin position="1"/>
        <end position="37"/>
    </location>
</feature>